<sequence>MTLKFGELEKIATDGGFIWYAEVKLMSENFGQVLFCLVSTDGADVDDETTLLAERIANDIDRYVKEALVFLKDELRRGCFLSKDELRALDVPVCDLPFESPQCTFYAQDKQWLMRFADGVLDICEPFGIGVIFEGEKPLRLENLELSQEC</sequence>
<dbReference type="GeneID" id="28662900"/>
<dbReference type="PATRIC" id="fig|199.248.peg.1259"/>
<proteinExistence type="predicted"/>
<accession>A0A0M5MEP3</accession>
<evidence type="ECO:0000313" key="1">
    <source>
        <dbReference type="EMBL" id="ALF47887.1"/>
    </source>
</evidence>
<reference evidence="2" key="1">
    <citation type="submission" date="2015-08" db="EMBL/GenBank/DDBJ databases">
        <title>Comparative genomics of the Campylobacter concisus group.</title>
        <authorList>
            <person name="Miller W.G."/>
            <person name="Yee E."/>
            <person name="Chapman M.H."/>
            <person name="Huynh S."/>
            <person name="Bono J.L."/>
            <person name="On S.L.W."/>
            <person name="St Leger J."/>
            <person name="Foster G."/>
            <person name="Parker C.T."/>
        </authorList>
    </citation>
    <scope>NUCLEOTIDE SEQUENCE [LARGE SCALE GENOMIC DNA]</scope>
    <source>
        <strain evidence="2">ATCC 33237</strain>
    </source>
</reference>
<organism evidence="1 2">
    <name type="scientific">Campylobacter concisus</name>
    <dbReference type="NCBI Taxonomy" id="199"/>
    <lineage>
        <taxon>Bacteria</taxon>
        <taxon>Pseudomonadati</taxon>
        <taxon>Campylobacterota</taxon>
        <taxon>Epsilonproteobacteria</taxon>
        <taxon>Campylobacterales</taxon>
        <taxon>Campylobacteraceae</taxon>
        <taxon>Campylobacter</taxon>
    </lineage>
</organism>
<dbReference type="RefSeq" id="WP_054196849.1">
    <property type="nucleotide sequence ID" value="NZ_CP012541.1"/>
</dbReference>
<dbReference type="EMBL" id="CP012541">
    <property type="protein sequence ID" value="ALF47887.1"/>
    <property type="molecule type" value="Genomic_DNA"/>
</dbReference>
<gene>
    <name evidence="1" type="ORF">CCON33237_1225</name>
</gene>
<protein>
    <recommendedName>
        <fullName evidence="3">DUF2262 domain-containing protein</fullName>
    </recommendedName>
</protein>
<evidence type="ECO:0008006" key="3">
    <source>
        <dbReference type="Google" id="ProtNLM"/>
    </source>
</evidence>
<evidence type="ECO:0000313" key="2">
    <source>
        <dbReference type="Proteomes" id="UP000066049"/>
    </source>
</evidence>
<name>A0A0M5MEP3_9BACT</name>
<dbReference type="Proteomes" id="UP000066049">
    <property type="component" value="Chromosome"/>
</dbReference>
<dbReference type="AlphaFoldDB" id="A0A0M5MEP3"/>
<dbReference type="KEGG" id="ccoc:CCON33237_1225"/>